<protein>
    <submittedName>
        <fullName evidence="1">Uncharacterized protein</fullName>
    </submittedName>
</protein>
<gene>
    <name evidence="1" type="ORF">LCGC14_2904710</name>
</gene>
<accession>A0A0F9AJN6</accession>
<dbReference type="AlphaFoldDB" id="A0A0F9AJN6"/>
<dbReference type="EMBL" id="LAZR01057295">
    <property type="protein sequence ID" value="KKK72356.1"/>
    <property type="molecule type" value="Genomic_DNA"/>
</dbReference>
<comment type="caution">
    <text evidence="1">The sequence shown here is derived from an EMBL/GenBank/DDBJ whole genome shotgun (WGS) entry which is preliminary data.</text>
</comment>
<feature type="non-terminal residue" evidence="1">
    <location>
        <position position="87"/>
    </location>
</feature>
<name>A0A0F9AJN6_9ZZZZ</name>
<organism evidence="1">
    <name type="scientific">marine sediment metagenome</name>
    <dbReference type="NCBI Taxonomy" id="412755"/>
    <lineage>
        <taxon>unclassified sequences</taxon>
        <taxon>metagenomes</taxon>
        <taxon>ecological metagenomes</taxon>
    </lineage>
</organism>
<evidence type="ECO:0000313" key="1">
    <source>
        <dbReference type="EMBL" id="KKK72356.1"/>
    </source>
</evidence>
<proteinExistence type="predicted"/>
<sequence length="87" mass="9613">MASTRRKREWWHHYRCSAGTLRPGGFFGRGPVYEQDIIHEAVSALEQGHIGAGYKKHANGYIGSKRSCPAGIGGRKCEQNGDNCSLH</sequence>
<reference evidence="1" key="1">
    <citation type="journal article" date="2015" name="Nature">
        <title>Complex archaea that bridge the gap between prokaryotes and eukaryotes.</title>
        <authorList>
            <person name="Spang A."/>
            <person name="Saw J.H."/>
            <person name="Jorgensen S.L."/>
            <person name="Zaremba-Niedzwiedzka K."/>
            <person name="Martijn J."/>
            <person name="Lind A.E."/>
            <person name="van Eijk R."/>
            <person name="Schleper C."/>
            <person name="Guy L."/>
            <person name="Ettema T.J."/>
        </authorList>
    </citation>
    <scope>NUCLEOTIDE SEQUENCE</scope>
</reference>